<evidence type="ECO:0000313" key="1">
    <source>
        <dbReference type="EMBL" id="MFC0581843.1"/>
    </source>
</evidence>
<evidence type="ECO:0000313" key="2">
    <source>
        <dbReference type="Proteomes" id="UP001589862"/>
    </source>
</evidence>
<dbReference type="EMBL" id="JBHLUB010000026">
    <property type="protein sequence ID" value="MFC0581843.1"/>
    <property type="molecule type" value="Genomic_DNA"/>
</dbReference>
<accession>A0ABV6P9T6</accession>
<gene>
    <name evidence="1" type="ORF">ACFFFR_05535</name>
</gene>
<protein>
    <submittedName>
        <fullName evidence="1">Uncharacterized protein</fullName>
    </submittedName>
</protein>
<dbReference type="Proteomes" id="UP001589862">
    <property type="component" value="Unassembled WGS sequence"/>
</dbReference>
<name>A0ABV6P9T6_9MICC</name>
<sequence>MDKYVMRLLDDGVDECFAADSLPVSLLEQHAIARRLRLFANLLPYVAEEVGAELVVLTIETVLARLKDVATLPTRPVDALLHTGETYLQLHREYAVQAGRKIEDVVYWLALDAGEGQPLPLLPDPRAYLSLLGDSGAQLLLNELSSSYSPVGKEAHEELLSEPSTRIRYMQMRLLSFATVNPSLREMAQAYSAHGPLMAYMIVTLLQFGRTELARELHQHATFSSSSLDTQLVELMWNALLNHGSSAPPGGTPNSFHVLFQTTLLFEQWPSAVVARQLRHRSGPLWQVYFQPHIEGILASHPDQLMRYYMHEHDYQRAWEWSQEHGWDPTGRNAEVWLELLSRVAPSLPEEALRTIEQKVAALIELQTARSYDLACRYLQLYRALTNAGNGHDFQRWISELRTRYARRTQFLAALDMAGL</sequence>
<keyword evidence="2" id="KW-1185">Reference proteome</keyword>
<proteinExistence type="predicted"/>
<reference evidence="1 2" key="1">
    <citation type="submission" date="2024-09" db="EMBL/GenBank/DDBJ databases">
        <authorList>
            <person name="Sun Q."/>
            <person name="Mori K."/>
        </authorList>
    </citation>
    <scope>NUCLEOTIDE SEQUENCE [LARGE SCALE GENOMIC DNA]</scope>
    <source>
        <strain evidence="1 2">NCAIM B.02604</strain>
    </source>
</reference>
<comment type="caution">
    <text evidence="1">The sequence shown here is derived from an EMBL/GenBank/DDBJ whole genome shotgun (WGS) entry which is preliminary data.</text>
</comment>
<organism evidence="1 2">
    <name type="scientific">Micrococcoides hystricis</name>
    <dbReference type="NCBI Taxonomy" id="1572761"/>
    <lineage>
        <taxon>Bacteria</taxon>
        <taxon>Bacillati</taxon>
        <taxon>Actinomycetota</taxon>
        <taxon>Actinomycetes</taxon>
        <taxon>Micrococcales</taxon>
        <taxon>Micrococcaceae</taxon>
        <taxon>Micrococcoides</taxon>
    </lineage>
</organism>
<dbReference type="RefSeq" id="WP_377458555.1">
    <property type="nucleotide sequence ID" value="NZ_JBHLUB010000026.1"/>
</dbReference>